<sequence length="381" mass="42431">MNSDLKSVLCWVKSRKTYVASVPNVTFRVKASTKFGETVRGFSDGEGVVSELKWENLISLAPTCLEINHSRNPFPELLQKLLNGQSEELIKFFSRLRTVSIFGADIKAADLTSFFKNLSLLAAFSYSDFYPEDGDWTRLAQELSTLQLRALDASGGRGVVDDLLAKVDISLLRLSGNPGFRVSEFQKSSSIFPTVRVLAVSELLDESDTDAEKLLSILTQKFPSLEALIFDWSVVDPGVMIDERTKKIVKQLVDLTKNLEAFAIIAYTPCPDTKAATGEIARLLAEGGLHEMRWRQFASRGLSNDKPNFSLLIGGSSAALRERIEEAFVERRQSSPHIRHLLPLIDSDTNLHKPSLVIDFGGMDSAQIQRDLENRNFTQAE</sequence>
<dbReference type="WBParaSite" id="MBELARI_LOCUS10028">
    <property type="protein sequence ID" value="MBELARI_LOCUS10028"/>
    <property type="gene ID" value="MBELARI_LOCUS10028"/>
</dbReference>
<dbReference type="PANTHER" id="PTHR37968">
    <property type="entry name" value="PROTEIN CBG06678"/>
    <property type="match status" value="1"/>
</dbReference>
<dbReference type="PANTHER" id="PTHR37968:SF1">
    <property type="entry name" value="LEUCINE-RICH REPEAT-CONTAINING PROTEIN"/>
    <property type="match status" value="1"/>
</dbReference>
<reference evidence="2" key="1">
    <citation type="submission" date="2024-02" db="UniProtKB">
        <authorList>
            <consortium name="WormBaseParasite"/>
        </authorList>
    </citation>
    <scope>IDENTIFICATION</scope>
</reference>
<name>A0AAF3E7Y1_9BILA</name>
<accession>A0AAF3E7Y1</accession>
<protein>
    <submittedName>
        <fullName evidence="2">Uncharacterized protein</fullName>
    </submittedName>
</protein>
<dbReference type="AlphaFoldDB" id="A0AAF3E7Y1"/>
<keyword evidence="1" id="KW-1185">Reference proteome</keyword>
<organism evidence="1 2">
    <name type="scientific">Mesorhabditis belari</name>
    <dbReference type="NCBI Taxonomy" id="2138241"/>
    <lineage>
        <taxon>Eukaryota</taxon>
        <taxon>Metazoa</taxon>
        <taxon>Ecdysozoa</taxon>
        <taxon>Nematoda</taxon>
        <taxon>Chromadorea</taxon>
        <taxon>Rhabditida</taxon>
        <taxon>Rhabditina</taxon>
        <taxon>Rhabditomorpha</taxon>
        <taxon>Rhabditoidea</taxon>
        <taxon>Rhabditidae</taxon>
        <taxon>Mesorhabditinae</taxon>
        <taxon>Mesorhabditis</taxon>
    </lineage>
</organism>
<evidence type="ECO:0000313" key="2">
    <source>
        <dbReference type="WBParaSite" id="MBELARI_LOCUS10028"/>
    </source>
</evidence>
<proteinExistence type="predicted"/>
<dbReference type="Proteomes" id="UP000887575">
    <property type="component" value="Unassembled WGS sequence"/>
</dbReference>
<evidence type="ECO:0000313" key="1">
    <source>
        <dbReference type="Proteomes" id="UP000887575"/>
    </source>
</evidence>